<evidence type="ECO:0000256" key="2">
    <source>
        <dbReference type="ARBA" id="ARBA00022723"/>
    </source>
</evidence>
<keyword evidence="2" id="KW-0479">Metal-binding</keyword>
<dbReference type="SMART" id="SM00355">
    <property type="entry name" value="ZnF_C2H2"/>
    <property type="match status" value="11"/>
</dbReference>
<comment type="caution">
    <text evidence="11">The sequence shown here is derived from an EMBL/GenBank/DDBJ whole genome shotgun (WGS) entry which is preliminary data.</text>
</comment>
<feature type="compositionally biased region" description="Acidic residues" evidence="9">
    <location>
        <begin position="352"/>
        <end position="370"/>
    </location>
</feature>
<keyword evidence="7" id="KW-0539">Nucleus</keyword>
<keyword evidence="3" id="KW-0677">Repeat</keyword>
<dbReference type="GO" id="GO:0008270">
    <property type="term" value="F:zinc ion binding"/>
    <property type="evidence" value="ECO:0007669"/>
    <property type="project" value="UniProtKB-KW"/>
</dbReference>
<feature type="region of interest" description="Disordered" evidence="9">
    <location>
        <begin position="577"/>
        <end position="621"/>
    </location>
</feature>
<feature type="region of interest" description="Disordered" evidence="9">
    <location>
        <begin position="185"/>
        <end position="215"/>
    </location>
</feature>
<proteinExistence type="predicted"/>
<reference evidence="11" key="1">
    <citation type="submission" date="2019-08" db="EMBL/GenBank/DDBJ databases">
        <title>The improved chromosome-level genome for the pearl oyster Pinctada fucata martensii using PacBio sequencing and Hi-C.</title>
        <authorList>
            <person name="Zheng Z."/>
        </authorList>
    </citation>
    <scope>NUCLEOTIDE SEQUENCE</scope>
    <source>
        <strain evidence="11">ZZ-2019</strain>
        <tissue evidence="11">Adductor muscle</tissue>
    </source>
</reference>
<evidence type="ECO:0000256" key="9">
    <source>
        <dbReference type="SAM" id="MobiDB-lite"/>
    </source>
</evidence>
<evidence type="ECO:0000256" key="8">
    <source>
        <dbReference type="PROSITE-ProRule" id="PRU00042"/>
    </source>
</evidence>
<comment type="subcellular location">
    <subcellularLocation>
        <location evidence="1">Nucleus</location>
    </subcellularLocation>
</comment>
<dbReference type="EMBL" id="VSWD01000008">
    <property type="protein sequence ID" value="KAK3095929.1"/>
    <property type="molecule type" value="Genomic_DNA"/>
</dbReference>
<feature type="compositionally biased region" description="Polar residues" evidence="9">
    <location>
        <begin position="396"/>
        <end position="407"/>
    </location>
</feature>
<evidence type="ECO:0000256" key="4">
    <source>
        <dbReference type="ARBA" id="ARBA00022833"/>
    </source>
</evidence>
<dbReference type="PROSITE" id="PS00028">
    <property type="entry name" value="ZINC_FINGER_C2H2_1"/>
    <property type="match status" value="6"/>
</dbReference>
<dbReference type="SUPFAM" id="SSF57667">
    <property type="entry name" value="beta-beta-alpha zinc fingers"/>
    <property type="match status" value="3"/>
</dbReference>
<dbReference type="PROSITE" id="PS50157">
    <property type="entry name" value="ZINC_FINGER_C2H2_2"/>
    <property type="match status" value="5"/>
</dbReference>
<feature type="region of interest" description="Disordered" evidence="9">
    <location>
        <begin position="343"/>
        <end position="429"/>
    </location>
</feature>
<feature type="domain" description="C2H2-type" evidence="10">
    <location>
        <begin position="895"/>
        <end position="922"/>
    </location>
</feature>
<gene>
    <name evidence="11" type="ORF">FSP39_020984</name>
</gene>
<evidence type="ECO:0000313" key="12">
    <source>
        <dbReference type="Proteomes" id="UP001186944"/>
    </source>
</evidence>
<accession>A0AA88Y1J8</accession>
<feature type="domain" description="C2H2-type" evidence="10">
    <location>
        <begin position="934"/>
        <end position="958"/>
    </location>
</feature>
<feature type="domain" description="C2H2-type" evidence="10">
    <location>
        <begin position="850"/>
        <end position="878"/>
    </location>
</feature>
<dbReference type="InterPro" id="IPR036236">
    <property type="entry name" value="Znf_C2H2_sf"/>
</dbReference>
<evidence type="ECO:0000256" key="3">
    <source>
        <dbReference type="ARBA" id="ARBA00022737"/>
    </source>
</evidence>
<dbReference type="PANTHER" id="PTHR24399:SF23">
    <property type="entry name" value="C2H2-TYPE DOMAIN-CONTAINING PROTEIN"/>
    <property type="match status" value="1"/>
</dbReference>
<dbReference type="Pfam" id="PF00096">
    <property type="entry name" value="zf-C2H2"/>
    <property type="match status" value="1"/>
</dbReference>
<sequence length="958" mass="109078">MDVTLLQVSYSNEEGRMTSLCEGHDINVDAVIQSIESLCLKLSVFGHEYILVTASHTNTENDRQMGSAFGLKFLNDHKDLVEKFRRNSKGLTIVKSDVPFENLSCQEQSYPSVNKRKRTAKDAEIGELSSTSYISSASSLNNFQRNDSINDSINVDKSSDGNFNVTLKDMIDKAVDSLEDDLRQTKQASSMDQSEEKICQETPKSKRFVSSNEDTLENKTREKMMCAKVCLSNLRLGKPEEKLKDASKVQDNVEVKSNLHNDNAEPLSIAEHSFNAEFLSNQNKLTDGEFSVLSNQHRLSDGEFSILSNQNVFSDGEFSILSDQNRLADAEFSRKLQDTDLSDGLSGLAVENDNDFDDEEDDIDDDDAEDDNYHPNNEDESTDIDSDYAENENESDSNIQSEGTDGTVSGLKERNTRSKTKRRSEFVDENKSDDIVVEDSRALDHSKIADSKEIEFLEVGNKYECLHCHKLYDTARSMRKHKRYVVQCRKKLKIPEKHKSSVLSKKHKSTVSSSGLEYELIHNQDGSYKYKCLHCQFLYSSKSTLNKHHRKLQRKVLAKESESSTDLEDTDCDDKFTSEHDAQKSRDKSNRNKKGGKVTSRSKLDAQKSRDKRKKKKEGGKDVSKDVSLKCSECDENFDNITAAKNHSKERDHLFSVQCPICRQIFPGKYNLKYHAIKLHYRGMDKEIEDKEVSGQCLLCDEMIESEERIVEHLKIHRNDFSIICDSCQMRFDNGEAKVRHDMNCHHAPLGEFSCTKCPQKFKFMFVLDAHDCSKSFEENMGIVNELINDQLVCYVCKKNYGTNRKGYMAHLYTHNTAYIYECHMCNKKFKQKSCLRKHLLCSHAAKKKYICDTCGKLFAHSSALAFHIKTDHLGIGKDVQCPECGKIIACVYSDLCDRCGAAFRQEDGWKSHMKSHLIKEGAGPGLTKYGRILKCSYCGKLFGAYSALKVHIRYVYE</sequence>
<protein>
    <recommendedName>
        <fullName evidence="10">C2H2-type domain-containing protein</fullName>
    </recommendedName>
</protein>
<evidence type="ECO:0000256" key="1">
    <source>
        <dbReference type="ARBA" id="ARBA00004123"/>
    </source>
</evidence>
<feature type="domain" description="C2H2-type" evidence="10">
    <location>
        <begin position="463"/>
        <end position="492"/>
    </location>
</feature>
<dbReference type="Gene3D" id="3.30.160.60">
    <property type="entry name" value="Classic Zinc Finger"/>
    <property type="match status" value="4"/>
</dbReference>
<evidence type="ECO:0000256" key="6">
    <source>
        <dbReference type="ARBA" id="ARBA00023163"/>
    </source>
</evidence>
<keyword evidence="4" id="KW-0862">Zinc</keyword>
<organism evidence="11 12">
    <name type="scientific">Pinctada imbricata</name>
    <name type="common">Atlantic pearl-oyster</name>
    <name type="synonym">Pinctada martensii</name>
    <dbReference type="NCBI Taxonomy" id="66713"/>
    <lineage>
        <taxon>Eukaryota</taxon>
        <taxon>Metazoa</taxon>
        <taxon>Spiralia</taxon>
        <taxon>Lophotrochozoa</taxon>
        <taxon>Mollusca</taxon>
        <taxon>Bivalvia</taxon>
        <taxon>Autobranchia</taxon>
        <taxon>Pteriomorphia</taxon>
        <taxon>Pterioida</taxon>
        <taxon>Pterioidea</taxon>
        <taxon>Pteriidae</taxon>
        <taxon>Pinctada</taxon>
    </lineage>
</organism>
<dbReference type="Proteomes" id="UP001186944">
    <property type="component" value="Unassembled WGS sequence"/>
</dbReference>
<dbReference type="InterPro" id="IPR013087">
    <property type="entry name" value="Znf_C2H2_type"/>
</dbReference>
<keyword evidence="12" id="KW-1185">Reference proteome</keyword>
<dbReference type="GO" id="GO:0001227">
    <property type="term" value="F:DNA-binding transcription repressor activity, RNA polymerase II-specific"/>
    <property type="evidence" value="ECO:0007669"/>
    <property type="project" value="TreeGrafter"/>
</dbReference>
<dbReference type="GO" id="GO:0000978">
    <property type="term" value="F:RNA polymerase II cis-regulatory region sequence-specific DNA binding"/>
    <property type="evidence" value="ECO:0007669"/>
    <property type="project" value="TreeGrafter"/>
</dbReference>
<evidence type="ECO:0000313" key="11">
    <source>
        <dbReference type="EMBL" id="KAK3095929.1"/>
    </source>
</evidence>
<dbReference type="PANTHER" id="PTHR24399">
    <property type="entry name" value="ZINC FINGER AND BTB DOMAIN-CONTAINING"/>
    <property type="match status" value="1"/>
</dbReference>
<evidence type="ECO:0000256" key="5">
    <source>
        <dbReference type="ARBA" id="ARBA00023015"/>
    </source>
</evidence>
<keyword evidence="5" id="KW-0805">Transcription regulation</keyword>
<evidence type="ECO:0000259" key="10">
    <source>
        <dbReference type="PROSITE" id="PS50157"/>
    </source>
</evidence>
<name>A0AA88Y1J8_PINIB</name>
<feature type="domain" description="C2H2-type" evidence="10">
    <location>
        <begin position="821"/>
        <end position="849"/>
    </location>
</feature>
<dbReference type="GO" id="GO:0005654">
    <property type="term" value="C:nucleoplasm"/>
    <property type="evidence" value="ECO:0007669"/>
    <property type="project" value="TreeGrafter"/>
</dbReference>
<keyword evidence="6" id="KW-0804">Transcription</keyword>
<feature type="compositionally biased region" description="Acidic residues" evidence="9">
    <location>
        <begin position="378"/>
        <end position="395"/>
    </location>
</feature>
<feature type="compositionally biased region" description="Basic and acidic residues" evidence="9">
    <location>
        <begin position="577"/>
        <end position="590"/>
    </location>
</feature>
<dbReference type="AlphaFoldDB" id="A0AA88Y1J8"/>
<keyword evidence="8" id="KW-0863">Zinc-finger</keyword>
<evidence type="ECO:0000256" key="7">
    <source>
        <dbReference type="ARBA" id="ARBA00023242"/>
    </source>
</evidence>